<evidence type="ECO:0000313" key="8">
    <source>
        <dbReference type="Proteomes" id="UP000095564"/>
    </source>
</evidence>
<evidence type="ECO:0000256" key="4">
    <source>
        <dbReference type="ARBA" id="ARBA00022989"/>
    </source>
</evidence>
<feature type="transmembrane region" description="Helical" evidence="6">
    <location>
        <begin position="159"/>
        <end position="183"/>
    </location>
</feature>
<dbReference type="EMBL" id="CZAU01000010">
    <property type="protein sequence ID" value="CUP40500.1"/>
    <property type="molecule type" value="Genomic_DNA"/>
</dbReference>
<proteinExistence type="predicted"/>
<evidence type="ECO:0000256" key="2">
    <source>
        <dbReference type="ARBA" id="ARBA00022475"/>
    </source>
</evidence>
<dbReference type="InterPro" id="IPR002528">
    <property type="entry name" value="MATE_fam"/>
</dbReference>
<feature type="transmembrane region" description="Helical" evidence="6">
    <location>
        <begin position="131"/>
        <end position="152"/>
    </location>
</feature>
<evidence type="ECO:0000313" key="7">
    <source>
        <dbReference type="EMBL" id="CUP40500.1"/>
    </source>
</evidence>
<evidence type="ECO:0000256" key="6">
    <source>
        <dbReference type="SAM" id="Phobius"/>
    </source>
</evidence>
<name>A0A174N2E0_ANAHA</name>
<protein>
    <submittedName>
        <fullName evidence="7">Multidrug export protein mepA</fullName>
    </submittedName>
</protein>
<feature type="transmembrane region" description="Helical" evidence="6">
    <location>
        <begin position="12"/>
        <end position="30"/>
    </location>
</feature>
<dbReference type="Pfam" id="PF01554">
    <property type="entry name" value="MatE"/>
    <property type="match status" value="1"/>
</dbReference>
<evidence type="ECO:0000256" key="5">
    <source>
        <dbReference type="ARBA" id="ARBA00023136"/>
    </source>
</evidence>
<dbReference type="GO" id="GO:0042910">
    <property type="term" value="F:xenobiotic transmembrane transporter activity"/>
    <property type="evidence" value="ECO:0007669"/>
    <property type="project" value="InterPro"/>
</dbReference>
<keyword evidence="4 6" id="KW-1133">Transmembrane helix</keyword>
<dbReference type="RefSeq" id="WP_070097628.1">
    <property type="nucleotide sequence ID" value="NZ_CZAU01000010.1"/>
</dbReference>
<feature type="transmembrane region" description="Helical" evidence="6">
    <location>
        <begin position="50"/>
        <end position="75"/>
    </location>
</feature>
<keyword evidence="5 6" id="KW-0472">Membrane</keyword>
<dbReference type="AlphaFoldDB" id="A0A174N2E0"/>
<gene>
    <name evidence="7" type="primary">mepA_4</name>
    <name evidence="7" type="ORF">ERS852520_01274</name>
</gene>
<dbReference type="Proteomes" id="UP000095564">
    <property type="component" value="Unassembled WGS sequence"/>
</dbReference>
<comment type="subcellular location">
    <subcellularLocation>
        <location evidence="1">Cell membrane</location>
        <topology evidence="1">Multi-pass membrane protein</topology>
    </subcellularLocation>
</comment>
<accession>A0A174N2E0</accession>
<dbReference type="PANTHER" id="PTHR43823:SF3">
    <property type="entry name" value="MULTIDRUG EXPORT PROTEIN MEPA"/>
    <property type="match status" value="1"/>
</dbReference>
<keyword evidence="3 6" id="KW-0812">Transmembrane</keyword>
<feature type="transmembrane region" description="Helical" evidence="6">
    <location>
        <begin position="87"/>
        <end position="111"/>
    </location>
</feature>
<dbReference type="InterPro" id="IPR051327">
    <property type="entry name" value="MATE_MepA_subfamily"/>
</dbReference>
<dbReference type="PANTHER" id="PTHR43823">
    <property type="entry name" value="SPORULATION PROTEIN YKVU"/>
    <property type="match status" value="1"/>
</dbReference>
<sequence>MNINKQDVRIFFRYVLPSIFSFALSGIYSIVDGYFIGNRLGDAGLSAVTIVYPIVAFIQAVGTGLGMGGAIYFSIERARGQDKEANRLIAIANWLMLGFSVLLTTLVLFYNAPMLKLLGASGNMLPLAQEYIIIISFGTGLQIFGTGLVPFIRNLGGSSFAMISMVSGFATNIVFDYLFVWVWEQGMTGAALATVLGQGLIRRGKRHCGLCVYRLHDFHYLADFTGHR</sequence>
<organism evidence="7 8">
    <name type="scientific">Anaerostipes hadrus</name>
    <dbReference type="NCBI Taxonomy" id="649756"/>
    <lineage>
        <taxon>Bacteria</taxon>
        <taxon>Bacillati</taxon>
        <taxon>Bacillota</taxon>
        <taxon>Clostridia</taxon>
        <taxon>Lachnospirales</taxon>
        <taxon>Lachnospiraceae</taxon>
        <taxon>Anaerostipes</taxon>
    </lineage>
</organism>
<evidence type="ECO:0000256" key="3">
    <source>
        <dbReference type="ARBA" id="ARBA00022692"/>
    </source>
</evidence>
<dbReference type="GO" id="GO:0015297">
    <property type="term" value="F:antiporter activity"/>
    <property type="evidence" value="ECO:0007669"/>
    <property type="project" value="InterPro"/>
</dbReference>
<evidence type="ECO:0000256" key="1">
    <source>
        <dbReference type="ARBA" id="ARBA00004651"/>
    </source>
</evidence>
<keyword evidence="2" id="KW-1003">Cell membrane</keyword>
<reference evidence="7 8" key="1">
    <citation type="submission" date="2015-09" db="EMBL/GenBank/DDBJ databases">
        <authorList>
            <consortium name="Pathogen Informatics"/>
        </authorList>
    </citation>
    <scope>NUCLEOTIDE SEQUENCE [LARGE SCALE GENOMIC DNA]</scope>
    <source>
        <strain evidence="7 8">2789STDY5834908</strain>
    </source>
</reference>
<dbReference type="GO" id="GO:0005886">
    <property type="term" value="C:plasma membrane"/>
    <property type="evidence" value="ECO:0007669"/>
    <property type="project" value="UniProtKB-SubCell"/>
</dbReference>